<evidence type="ECO:0000256" key="1">
    <source>
        <dbReference type="SAM" id="MobiDB-lite"/>
    </source>
</evidence>
<feature type="compositionally biased region" description="Basic and acidic residues" evidence="1">
    <location>
        <begin position="73"/>
        <end position="82"/>
    </location>
</feature>
<gene>
    <name evidence="2" type="ORF">Purlil1_9596</name>
</gene>
<evidence type="ECO:0000313" key="3">
    <source>
        <dbReference type="Proteomes" id="UP001287286"/>
    </source>
</evidence>
<comment type="caution">
    <text evidence="2">The sequence shown here is derived from an EMBL/GenBank/DDBJ whole genome shotgun (WGS) entry which is preliminary data.</text>
</comment>
<proteinExistence type="predicted"/>
<feature type="region of interest" description="Disordered" evidence="1">
    <location>
        <begin position="54"/>
        <end position="82"/>
    </location>
</feature>
<dbReference type="EMBL" id="JAWRVI010000044">
    <property type="protein sequence ID" value="KAK4086067.1"/>
    <property type="molecule type" value="Genomic_DNA"/>
</dbReference>
<dbReference type="Proteomes" id="UP001287286">
    <property type="component" value="Unassembled WGS sequence"/>
</dbReference>
<feature type="region of interest" description="Disordered" evidence="1">
    <location>
        <begin position="124"/>
        <end position="149"/>
    </location>
</feature>
<reference evidence="2 3" key="1">
    <citation type="journal article" date="2024" name="Microbiol. Resour. Announc.">
        <title>Genome annotations for the ascomycete fungi Trichoderma harzianum, Trichoderma aggressivum, and Purpureocillium lilacinum.</title>
        <authorList>
            <person name="Beijen E.P.W."/>
            <person name="Ohm R.A."/>
        </authorList>
    </citation>
    <scope>NUCLEOTIDE SEQUENCE [LARGE SCALE GENOMIC DNA]</scope>
    <source>
        <strain evidence="2 3">CBS 150709</strain>
    </source>
</reference>
<evidence type="ECO:0000313" key="2">
    <source>
        <dbReference type="EMBL" id="KAK4086067.1"/>
    </source>
</evidence>
<accession>A0ABR0BQA8</accession>
<keyword evidence="3" id="KW-1185">Reference proteome</keyword>
<name>A0ABR0BQA8_PURLI</name>
<protein>
    <submittedName>
        <fullName evidence="2">Uncharacterized protein</fullName>
    </submittedName>
</protein>
<sequence length="176" mass="19477">MPPSTHVYPLQWSVSTIKSTKHPEPEAAAVRCLAGSRPCTVSARLAREVRTERGDEVVNARGGGKGSCVAPGSRHDRGDAGSRRIDHLAPGRRLESLFAWACGCKEHRHHRRACLSTKVVYEEEARRRRSPPQAPPEGPRREEPKPLGSINDDCTCKWLGSSTDACVPGHLRRWVF</sequence>
<organism evidence="2 3">
    <name type="scientific">Purpureocillium lilacinum</name>
    <name type="common">Paecilomyces lilacinus</name>
    <dbReference type="NCBI Taxonomy" id="33203"/>
    <lineage>
        <taxon>Eukaryota</taxon>
        <taxon>Fungi</taxon>
        <taxon>Dikarya</taxon>
        <taxon>Ascomycota</taxon>
        <taxon>Pezizomycotina</taxon>
        <taxon>Sordariomycetes</taxon>
        <taxon>Hypocreomycetidae</taxon>
        <taxon>Hypocreales</taxon>
        <taxon>Ophiocordycipitaceae</taxon>
        <taxon>Purpureocillium</taxon>
    </lineage>
</organism>